<gene>
    <name evidence="1" type="ORF">NDU88_007960</name>
</gene>
<organism evidence="1 2">
    <name type="scientific">Pleurodeles waltl</name>
    <name type="common">Iberian ribbed newt</name>
    <dbReference type="NCBI Taxonomy" id="8319"/>
    <lineage>
        <taxon>Eukaryota</taxon>
        <taxon>Metazoa</taxon>
        <taxon>Chordata</taxon>
        <taxon>Craniata</taxon>
        <taxon>Vertebrata</taxon>
        <taxon>Euteleostomi</taxon>
        <taxon>Amphibia</taxon>
        <taxon>Batrachia</taxon>
        <taxon>Caudata</taxon>
        <taxon>Salamandroidea</taxon>
        <taxon>Salamandridae</taxon>
        <taxon>Pleurodelinae</taxon>
        <taxon>Pleurodeles</taxon>
    </lineage>
</organism>
<reference evidence="1" key="1">
    <citation type="journal article" date="2022" name="bioRxiv">
        <title>Sequencing and chromosome-scale assembly of the giantPleurodeles waltlgenome.</title>
        <authorList>
            <person name="Brown T."/>
            <person name="Elewa A."/>
            <person name="Iarovenko S."/>
            <person name="Subramanian E."/>
            <person name="Araus A.J."/>
            <person name="Petzold A."/>
            <person name="Susuki M."/>
            <person name="Suzuki K.-i.T."/>
            <person name="Hayashi T."/>
            <person name="Toyoda A."/>
            <person name="Oliveira C."/>
            <person name="Osipova E."/>
            <person name="Leigh N.D."/>
            <person name="Simon A."/>
            <person name="Yun M.H."/>
        </authorList>
    </citation>
    <scope>NUCLEOTIDE SEQUENCE</scope>
    <source>
        <strain evidence="1">20211129_DDA</strain>
        <tissue evidence="1">Liver</tissue>
    </source>
</reference>
<evidence type="ECO:0000313" key="2">
    <source>
        <dbReference type="Proteomes" id="UP001066276"/>
    </source>
</evidence>
<dbReference type="Proteomes" id="UP001066276">
    <property type="component" value="Chromosome 9"/>
</dbReference>
<proteinExistence type="predicted"/>
<evidence type="ECO:0000313" key="1">
    <source>
        <dbReference type="EMBL" id="KAJ1110610.1"/>
    </source>
</evidence>
<accession>A0AAV7N3K8</accession>
<dbReference type="EMBL" id="JANPWB010000013">
    <property type="protein sequence ID" value="KAJ1110610.1"/>
    <property type="molecule type" value="Genomic_DNA"/>
</dbReference>
<name>A0AAV7N3K8_PLEWA</name>
<protein>
    <recommendedName>
        <fullName evidence="3">Reverse transcriptase</fullName>
    </recommendedName>
</protein>
<sequence length="88" mass="9704">MERPGVTLATLLHPGRKNNVILQIQDDSGRPAVTDYLNDIAMSWLTAEHRDRLMAPLRPEEIKAVLKDMPAGKSPGTDGLTVACYKAY</sequence>
<keyword evidence="2" id="KW-1185">Reference proteome</keyword>
<comment type="caution">
    <text evidence="1">The sequence shown here is derived from an EMBL/GenBank/DDBJ whole genome shotgun (WGS) entry which is preliminary data.</text>
</comment>
<evidence type="ECO:0008006" key="3">
    <source>
        <dbReference type="Google" id="ProtNLM"/>
    </source>
</evidence>
<dbReference type="AlphaFoldDB" id="A0AAV7N3K8"/>